<protein>
    <submittedName>
        <fullName evidence="1">Uncharacterized protein</fullName>
    </submittedName>
</protein>
<dbReference type="AlphaFoldDB" id="A0A8T0BNQ9"/>
<organism evidence="1 2">
    <name type="scientific">Silurus meridionalis</name>
    <name type="common">Southern catfish</name>
    <name type="synonym">Silurus soldatovi meridionalis</name>
    <dbReference type="NCBI Taxonomy" id="175797"/>
    <lineage>
        <taxon>Eukaryota</taxon>
        <taxon>Metazoa</taxon>
        <taxon>Chordata</taxon>
        <taxon>Craniata</taxon>
        <taxon>Vertebrata</taxon>
        <taxon>Euteleostomi</taxon>
        <taxon>Actinopterygii</taxon>
        <taxon>Neopterygii</taxon>
        <taxon>Teleostei</taxon>
        <taxon>Ostariophysi</taxon>
        <taxon>Siluriformes</taxon>
        <taxon>Siluridae</taxon>
        <taxon>Silurus</taxon>
    </lineage>
</organism>
<reference evidence="1" key="1">
    <citation type="submission" date="2020-08" db="EMBL/GenBank/DDBJ databases">
        <title>Chromosome-level assembly of Southern catfish (Silurus meridionalis) provides insights into visual adaptation to the nocturnal and benthic lifestyles.</title>
        <authorList>
            <person name="Zhang Y."/>
            <person name="Wang D."/>
            <person name="Peng Z."/>
        </authorList>
    </citation>
    <scope>NUCLEOTIDE SEQUENCE</scope>
    <source>
        <strain evidence="1">SWU-2019-XX</strain>
        <tissue evidence="1">Muscle</tissue>
    </source>
</reference>
<gene>
    <name evidence="1" type="ORF">HF521_018425</name>
</gene>
<accession>A0A8T0BNQ9</accession>
<dbReference type="Proteomes" id="UP000606274">
    <property type="component" value="Unassembled WGS sequence"/>
</dbReference>
<sequence length="138" mass="16325">MKFLPRRNFIDSDVLRSKTDQQKILQAYSCFKELDHAMDKLWRIIEPNNWQYIFEVKGRWETFYSMVKKICEVMQKAMKPSRTLNGDNHNTYIYRHIFSSPVLLVGEENCMMVVGVSEGVKKTAGRKVEPNYYQNCSN</sequence>
<comment type="caution">
    <text evidence="1">The sequence shown here is derived from an EMBL/GenBank/DDBJ whole genome shotgun (WGS) entry which is preliminary data.</text>
</comment>
<evidence type="ECO:0000313" key="2">
    <source>
        <dbReference type="Proteomes" id="UP000606274"/>
    </source>
</evidence>
<dbReference type="EMBL" id="JABFDY010000005">
    <property type="protein sequence ID" value="KAF7707207.1"/>
    <property type="molecule type" value="Genomic_DNA"/>
</dbReference>
<proteinExistence type="predicted"/>
<evidence type="ECO:0000313" key="1">
    <source>
        <dbReference type="EMBL" id="KAF7707207.1"/>
    </source>
</evidence>
<keyword evidence="2" id="KW-1185">Reference proteome</keyword>
<name>A0A8T0BNQ9_SILME</name>